<proteinExistence type="predicted"/>
<dbReference type="AlphaFoldDB" id="A0A934IF64"/>
<evidence type="ECO:0000313" key="2">
    <source>
        <dbReference type="EMBL" id="MBJ3764511.1"/>
    </source>
</evidence>
<keyword evidence="3" id="KW-1185">Reference proteome</keyword>
<evidence type="ECO:0000259" key="1">
    <source>
        <dbReference type="Pfam" id="PF06568"/>
    </source>
</evidence>
<sequence>MTLQTILTSQPFEGINSRIQRLKADRARRRKMKAQYDQTWRELTNMTDRERLDIGIHQSDIPRIAAEAAAMRAA</sequence>
<reference evidence="2" key="1">
    <citation type="submission" date="2020-12" db="EMBL/GenBank/DDBJ databases">
        <title>Bacterial taxonomy.</title>
        <authorList>
            <person name="Pan X."/>
        </authorList>
    </citation>
    <scope>NUCLEOTIDE SEQUENCE</scope>
    <source>
        <strain evidence="2">KCTC 52957</strain>
    </source>
</reference>
<dbReference type="InterPro" id="IPR009506">
    <property type="entry name" value="YjiS-like"/>
</dbReference>
<gene>
    <name evidence="2" type="ORF">ILP92_17380</name>
</gene>
<accession>A0A934IF64</accession>
<dbReference type="Pfam" id="PF06568">
    <property type="entry name" value="YjiS-like"/>
    <property type="match status" value="1"/>
</dbReference>
<organism evidence="2 3">
    <name type="scientific">Palleronia pontilimi</name>
    <dbReference type="NCBI Taxonomy" id="1964209"/>
    <lineage>
        <taxon>Bacteria</taxon>
        <taxon>Pseudomonadati</taxon>
        <taxon>Pseudomonadota</taxon>
        <taxon>Alphaproteobacteria</taxon>
        <taxon>Rhodobacterales</taxon>
        <taxon>Roseobacteraceae</taxon>
        <taxon>Palleronia</taxon>
    </lineage>
</organism>
<name>A0A934IF64_9RHOB</name>
<feature type="domain" description="YjiS-like" evidence="1">
    <location>
        <begin position="24"/>
        <end position="61"/>
    </location>
</feature>
<comment type="caution">
    <text evidence="2">The sequence shown here is derived from an EMBL/GenBank/DDBJ whole genome shotgun (WGS) entry which is preliminary data.</text>
</comment>
<dbReference type="Proteomes" id="UP000642488">
    <property type="component" value="Unassembled WGS sequence"/>
</dbReference>
<dbReference type="EMBL" id="JAEKPD010000028">
    <property type="protein sequence ID" value="MBJ3764511.1"/>
    <property type="molecule type" value="Genomic_DNA"/>
</dbReference>
<dbReference type="RefSeq" id="WP_198917683.1">
    <property type="nucleotide sequence ID" value="NZ_JAEKPD010000028.1"/>
</dbReference>
<evidence type="ECO:0000313" key="3">
    <source>
        <dbReference type="Proteomes" id="UP000642488"/>
    </source>
</evidence>
<protein>
    <submittedName>
        <fullName evidence="2">DUF1127 domain-containing protein</fullName>
    </submittedName>
</protein>